<dbReference type="AlphaFoldDB" id="L1JWG3"/>
<dbReference type="HOGENOM" id="CLU_1043682_0_0_1"/>
<feature type="region of interest" description="Disordered" evidence="1">
    <location>
        <begin position="1"/>
        <end position="28"/>
    </location>
</feature>
<dbReference type="EnsemblProtists" id="EKX52674">
    <property type="protein sequence ID" value="EKX52674"/>
    <property type="gene ID" value="GUITHDRAFT_133706"/>
</dbReference>
<sequence length="261" mass="28842">MSTEDQGQRDEQEEGEEEEIEPYMGPSQSQEKMKYGCLVQDLGIEIFVGESKVCSGMGLYVAVAASEHVAEVTLPAGTLISGYSKEGTWSSLSQGDKAVAFAFDKPDTLVVYDRELMTLIDAAGSAADLSDNMTGAVAGHNIFFDEASQDLRVEPDVNWARGRFFVPVEDGGPVGPANFGMFANDLAYEEGMTQEEYARSMQKNVLQLVWRMAVEDGHLSPTWPVVFLNQAVCFRNAEPMEIGLSYGWRYWQNLQSKQETS</sequence>
<reference evidence="4" key="2">
    <citation type="submission" date="2012-11" db="EMBL/GenBank/DDBJ databases">
        <authorList>
            <person name="Kuo A."/>
            <person name="Curtis B.A."/>
            <person name="Tanifuji G."/>
            <person name="Burki F."/>
            <person name="Gruber A."/>
            <person name="Irimia M."/>
            <person name="Maruyama S."/>
            <person name="Arias M.C."/>
            <person name="Ball S.G."/>
            <person name="Gile G.H."/>
            <person name="Hirakawa Y."/>
            <person name="Hopkins J.F."/>
            <person name="Rensing S.A."/>
            <person name="Schmutz J."/>
            <person name="Symeonidi A."/>
            <person name="Elias M."/>
            <person name="Eveleigh R.J."/>
            <person name="Herman E.K."/>
            <person name="Klute M.J."/>
            <person name="Nakayama T."/>
            <person name="Obornik M."/>
            <person name="Reyes-Prieto A."/>
            <person name="Armbrust E.V."/>
            <person name="Aves S.J."/>
            <person name="Beiko R.G."/>
            <person name="Coutinho P."/>
            <person name="Dacks J.B."/>
            <person name="Durnford D.G."/>
            <person name="Fast N.M."/>
            <person name="Green B.R."/>
            <person name="Grisdale C."/>
            <person name="Hempe F."/>
            <person name="Henrissat B."/>
            <person name="Hoppner M.P."/>
            <person name="Ishida K.-I."/>
            <person name="Kim E."/>
            <person name="Koreny L."/>
            <person name="Kroth P.G."/>
            <person name="Liu Y."/>
            <person name="Malik S.-B."/>
            <person name="Maier U.G."/>
            <person name="McRose D."/>
            <person name="Mock T."/>
            <person name="Neilson J.A."/>
            <person name="Onodera N.T."/>
            <person name="Poole A.M."/>
            <person name="Pritham E.J."/>
            <person name="Richards T.A."/>
            <person name="Rocap G."/>
            <person name="Roy S.W."/>
            <person name="Sarai C."/>
            <person name="Schaack S."/>
            <person name="Shirato S."/>
            <person name="Slamovits C.H."/>
            <person name="Spencer D.F."/>
            <person name="Suzuki S."/>
            <person name="Worden A.Z."/>
            <person name="Zauner S."/>
            <person name="Barry K."/>
            <person name="Bell C."/>
            <person name="Bharti A.K."/>
            <person name="Crow J.A."/>
            <person name="Grimwood J."/>
            <person name="Kramer R."/>
            <person name="Lindquist E."/>
            <person name="Lucas S."/>
            <person name="Salamov A."/>
            <person name="McFadden G.I."/>
            <person name="Lane C.E."/>
            <person name="Keeling P.J."/>
            <person name="Gray M.W."/>
            <person name="Grigoriev I.V."/>
            <person name="Archibald J.M."/>
        </authorList>
    </citation>
    <scope>NUCLEOTIDE SEQUENCE</scope>
    <source>
        <strain evidence="4">CCMP2712</strain>
    </source>
</reference>
<proteinExistence type="predicted"/>
<dbReference type="Proteomes" id="UP000011087">
    <property type="component" value="Unassembled WGS sequence"/>
</dbReference>
<evidence type="ECO:0000256" key="1">
    <source>
        <dbReference type="SAM" id="MobiDB-lite"/>
    </source>
</evidence>
<dbReference type="RefSeq" id="XP_005839654.1">
    <property type="nucleotide sequence ID" value="XM_005839597.1"/>
</dbReference>
<dbReference type="PaxDb" id="55529-EKX52674"/>
<organism evidence="2">
    <name type="scientific">Guillardia theta (strain CCMP2712)</name>
    <name type="common">Cryptophyte</name>
    <dbReference type="NCBI Taxonomy" id="905079"/>
    <lineage>
        <taxon>Eukaryota</taxon>
        <taxon>Cryptophyceae</taxon>
        <taxon>Pyrenomonadales</taxon>
        <taxon>Geminigeraceae</taxon>
        <taxon>Guillardia</taxon>
    </lineage>
</organism>
<evidence type="ECO:0000313" key="2">
    <source>
        <dbReference type="EMBL" id="EKX52674.1"/>
    </source>
</evidence>
<reference evidence="2 4" key="1">
    <citation type="journal article" date="2012" name="Nature">
        <title>Algal genomes reveal evolutionary mosaicism and the fate of nucleomorphs.</title>
        <authorList>
            <consortium name="DOE Joint Genome Institute"/>
            <person name="Curtis B.A."/>
            <person name="Tanifuji G."/>
            <person name="Burki F."/>
            <person name="Gruber A."/>
            <person name="Irimia M."/>
            <person name="Maruyama S."/>
            <person name="Arias M.C."/>
            <person name="Ball S.G."/>
            <person name="Gile G.H."/>
            <person name="Hirakawa Y."/>
            <person name="Hopkins J.F."/>
            <person name="Kuo A."/>
            <person name="Rensing S.A."/>
            <person name="Schmutz J."/>
            <person name="Symeonidi A."/>
            <person name="Elias M."/>
            <person name="Eveleigh R.J."/>
            <person name="Herman E.K."/>
            <person name="Klute M.J."/>
            <person name="Nakayama T."/>
            <person name="Obornik M."/>
            <person name="Reyes-Prieto A."/>
            <person name="Armbrust E.V."/>
            <person name="Aves S.J."/>
            <person name="Beiko R.G."/>
            <person name="Coutinho P."/>
            <person name="Dacks J.B."/>
            <person name="Durnford D.G."/>
            <person name="Fast N.M."/>
            <person name="Green B.R."/>
            <person name="Grisdale C.J."/>
            <person name="Hempel F."/>
            <person name="Henrissat B."/>
            <person name="Hoppner M.P."/>
            <person name="Ishida K."/>
            <person name="Kim E."/>
            <person name="Koreny L."/>
            <person name="Kroth P.G."/>
            <person name="Liu Y."/>
            <person name="Malik S.B."/>
            <person name="Maier U.G."/>
            <person name="McRose D."/>
            <person name="Mock T."/>
            <person name="Neilson J.A."/>
            <person name="Onodera N.T."/>
            <person name="Poole A.M."/>
            <person name="Pritham E.J."/>
            <person name="Richards T.A."/>
            <person name="Rocap G."/>
            <person name="Roy S.W."/>
            <person name="Sarai C."/>
            <person name="Schaack S."/>
            <person name="Shirato S."/>
            <person name="Slamovits C.H."/>
            <person name="Spencer D.F."/>
            <person name="Suzuki S."/>
            <person name="Worden A.Z."/>
            <person name="Zauner S."/>
            <person name="Barry K."/>
            <person name="Bell C."/>
            <person name="Bharti A.K."/>
            <person name="Crow J.A."/>
            <person name="Grimwood J."/>
            <person name="Kramer R."/>
            <person name="Lindquist E."/>
            <person name="Lucas S."/>
            <person name="Salamov A."/>
            <person name="McFadden G.I."/>
            <person name="Lane C.E."/>
            <person name="Keeling P.J."/>
            <person name="Gray M.W."/>
            <person name="Grigoriev I.V."/>
            <person name="Archibald J.M."/>
        </authorList>
    </citation>
    <scope>NUCLEOTIDE SEQUENCE</scope>
    <source>
        <strain evidence="2 4">CCMP2712</strain>
    </source>
</reference>
<gene>
    <name evidence="2" type="ORF">GUITHDRAFT_133706</name>
</gene>
<accession>L1JWG3</accession>
<feature type="compositionally biased region" description="Acidic residues" evidence="1">
    <location>
        <begin position="11"/>
        <end position="21"/>
    </location>
</feature>
<evidence type="ECO:0000313" key="4">
    <source>
        <dbReference type="Proteomes" id="UP000011087"/>
    </source>
</evidence>
<dbReference type="KEGG" id="gtt:GUITHDRAFT_133706"/>
<dbReference type="eggNOG" id="ENOG502SXQI">
    <property type="taxonomic scope" value="Eukaryota"/>
</dbReference>
<protein>
    <submittedName>
        <fullName evidence="2 3">Uncharacterized protein</fullName>
    </submittedName>
</protein>
<dbReference type="OrthoDB" id="10466102at2759"/>
<dbReference type="EMBL" id="JH992972">
    <property type="protein sequence ID" value="EKX52674.1"/>
    <property type="molecule type" value="Genomic_DNA"/>
</dbReference>
<dbReference type="GeneID" id="17309469"/>
<keyword evidence="4" id="KW-1185">Reference proteome</keyword>
<feature type="compositionally biased region" description="Basic and acidic residues" evidence="1">
    <location>
        <begin position="1"/>
        <end position="10"/>
    </location>
</feature>
<evidence type="ECO:0000313" key="3">
    <source>
        <dbReference type="EnsemblProtists" id="EKX52674"/>
    </source>
</evidence>
<name>L1JWG3_GUITC</name>
<reference evidence="3" key="3">
    <citation type="submission" date="2016-03" db="UniProtKB">
        <authorList>
            <consortium name="EnsemblProtists"/>
        </authorList>
    </citation>
    <scope>IDENTIFICATION</scope>
</reference>